<dbReference type="AlphaFoldDB" id="A0A0F9D0B6"/>
<evidence type="ECO:0000313" key="1">
    <source>
        <dbReference type="EMBL" id="KKL54989.1"/>
    </source>
</evidence>
<name>A0A0F9D0B6_9ZZZZ</name>
<proteinExistence type="predicted"/>
<dbReference type="EMBL" id="LAZR01030998">
    <property type="protein sequence ID" value="KKL54989.1"/>
    <property type="molecule type" value="Genomic_DNA"/>
</dbReference>
<comment type="caution">
    <text evidence="1">The sequence shown here is derived from an EMBL/GenBank/DDBJ whole genome shotgun (WGS) entry which is preliminary data.</text>
</comment>
<sequence>MRRKVNVAQVCASIRLDLMERLGIEVPTEEIRIVWSGGERKVWINVNERRVWGSLDGRIMRGGKI</sequence>
<protein>
    <submittedName>
        <fullName evidence="1">Uncharacterized protein</fullName>
    </submittedName>
</protein>
<accession>A0A0F9D0B6</accession>
<gene>
    <name evidence="1" type="ORF">LCGC14_2259910</name>
</gene>
<reference evidence="1" key="1">
    <citation type="journal article" date="2015" name="Nature">
        <title>Complex archaea that bridge the gap between prokaryotes and eukaryotes.</title>
        <authorList>
            <person name="Spang A."/>
            <person name="Saw J.H."/>
            <person name="Jorgensen S.L."/>
            <person name="Zaremba-Niedzwiedzka K."/>
            <person name="Martijn J."/>
            <person name="Lind A.E."/>
            <person name="van Eijk R."/>
            <person name="Schleper C."/>
            <person name="Guy L."/>
            <person name="Ettema T.J."/>
        </authorList>
    </citation>
    <scope>NUCLEOTIDE SEQUENCE</scope>
</reference>
<organism evidence="1">
    <name type="scientific">marine sediment metagenome</name>
    <dbReference type="NCBI Taxonomy" id="412755"/>
    <lineage>
        <taxon>unclassified sequences</taxon>
        <taxon>metagenomes</taxon>
        <taxon>ecological metagenomes</taxon>
    </lineage>
</organism>